<evidence type="ECO:0000313" key="2">
    <source>
        <dbReference type="EMBL" id="KAG5186766.1"/>
    </source>
</evidence>
<reference evidence="2" key="1">
    <citation type="submission" date="2021-02" db="EMBL/GenBank/DDBJ databases">
        <title>First Annotated Genome of the Yellow-green Alga Tribonema minus.</title>
        <authorList>
            <person name="Mahan K.M."/>
        </authorList>
    </citation>
    <scope>NUCLEOTIDE SEQUENCE</scope>
    <source>
        <strain evidence="2">UTEX B ZZ1240</strain>
    </source>
</reference>
<protein>
    <submittedName>
        <fullName evidence="2">Uncharacterized protein</fullName>
    </submittedName>
</protein>
<dbReference type="Proteomes" id="UP000664859">
    <property type="component" value="Unassembled WGS sequence"/>
</dbReference>
<organism evidence="2 3">
    <name type="scientific">Tribonema minus</name>
    <dbReference type="NCBI Taxonomy" id="303371"/>
    <lineage>
        <taxon>Eukaryota</taxon>
        <taxon>Sar</taxon>
        <taxon>Stramenopiles</taxon>
        <taxon>Ochrophyta</taxon>
        <taxon>PX clade</taxon>
        <taxon>Xanthophyceae</taxon>
        <taxon>Tribonematales</taxon>
        <taxon>Tribonemataceae</taxon>
        <taxon>Tribonema</taxon>
    </lineage>
</organism>
<feature type="region of interest" description="Disordered" evidence="1">
    <location>
        <begin position="1"/>
        <end position="21"/>
    </location>
</feature>
<gene>
    <name evidence="2" type="ORF">JKP88DRAFT_254342</name>
</gene>
<name>A0A835Z4Q2_9STRA</name>
<evidence type="ECO:0000256" key="1">
    <source>
        <dbReference type="SAM" id="MobiDB-lite"/>
    </source>
</evidence>
<dbReference type="AlphaFoldDB" id="A0A835Z4Q2"/>
<accession>A0A835Z4Q2</accession>
<proteinExistence type="predicted"/>
<evidence type="ECO:0000313" key="3">
    <source>
        <dbReference type="Proteomes" id="UP000664859"/>
    </source>
</evidence>
<comment type="caution">
    <text evidence="2">The sequence shown here is derived from an EMBL/GenBank/DDBJ whole genome shotgun (WGS) entry which is preliminary data.</text>
</comment>
<keyword evidence="3" id="KW-1185">Reference proteome</keyword>
<dbReference type="EMBL" id="JAFCMP010000103">
    <property type="protein sequence ID" value="KAG5186766.1"/>
    <property type="molecule type" value="Genomic_DNA"/>
</dbReference>
<sequence>MQTTGGRHREDPAAQPRKGSIRVRLGERDDGLADQPLVGRYEAAGLNPVRVIHPLFYRTLTLALKPRFRTPRRVLVWNKYWYANAKPTLAPHSYSSTRRVPTVQWCRIQHDDIKRDSEKVAALSSGSSAHLVVVDDPAAPRARFQSVASRAPPRRTHVRREGGGSEGHSGMGVRAEAATVSQCRDVNRFARRVTPRTHEAGKMTMS</sequence>
<feature type="region of interest" description="Disordered" evidence="1">
    <location>
        <begin position="146"/>
        <end position="178"/>
    </location>
</feature>